<feature type="region of interest" description="Disordered" evidence="14">
    <location>
        <begin position="766"/>
        <end position="811"/>
    </location>
</feature>
<keyword evidence="7" id="KW-0325">Glycoprotein</keyword>
<feature type="compositionally biased region" description="Polar residues" evidence="14">
    <location>
        <begin position="546"/>
        <end position="561"/>
    </location>
</feature>
<feature type="compositionally biased region" description="Pro residues" evidence="14">
    <location>
        <begin position="504"/>
        <end position="515"/>
    </location>
</feature>
<feature type="compositionally biased region" description="Pro residues" evidence="14">
    <location>
        <begin position="483"/>
        <end position="493"/>
    </location>
</feature>
<comment type="catalytic activity">
    <reaction evidence="11">
        <text>[1,4-alpha-D-glucosyl](n)-L-tyrosyl-[glycogenin] + UDP-alpha-D-glucose = [1,4-alpha-D-glucosyl](n+1)-L-tyrosyl-[glycogenin] + UDP + H(+)</text>
        <dbReference type="Rhea" id="RHEA:56560"/>
        <dbReference type="Rhea" id="RHEA-COMP:14606"/>
        <dbReference type="Rhea" id="RHEA-COMP:14607"/>
        <dbReference type="ChEBI" id="CHEBI:15378"/>
        <dbReference type="ChEBI" id="CHEBI:58223"/>
        <dbReference type="ChEBI" id="CHEBI:58885"/>
        <dbReference type="ChEBI" id="CHEBI:140574"/>
        <dbReference type="EC" id="2.4.1.186"/>
    </reaction>
</comment>
<evidence type="ECO:0000256" key="5">
    <source>
        <dbReference type="ARBA" id="ARBA00022723"/>
    </source>
</evidence>
<comment type="subcellular location">
    <subcellularLocation>
        <location evidence="2">Cytoplasm</location>
    </subcellularLocation>
</comment>
<dbReference type="Proteomes" id="UP000076874">
    <property type="component" value="Unassembled WGS sequence"/>
</dbReference>
<feature type="compositionally biased region" description="Basic and acidic residues" evidence="14">
    <location>
        <begin position="775"/>
        <end position="784"/>
    </location>
</feature>
<feature type="compositionally biased region" description="Acidic residues" evidence="14">
    <location>
        <begin position="907"/>
        <end position="916"/>
    </location>
</feature>
<organism evidence="15 16">
    <name type="scientific">Niveomyces insectorum RCEF 264</name>
    <dbReference type="NCBI Taxonomy" id="1081102"/>
    <lineage>
        <taxon>Eukaryota</taxon>
        <taxon>Fungi</taxon>
        <taxon>Dikarya</taxon>
        <taxon>Ascomycota</taxon>
        <taxon>Pezizomycotina</taxon>
        <taxon>Sordariomycetes</taxon>
        <taxon>Hypocreomycetidae</taxon>
        <taxon>Hypocreales</taxon>
        <taxon>Cordycipitaceae</taxon>
        <taxon>Niveomyces</taxon>
    </lineage>
</organism>
<name>A0A167X4V3_9HYPO</name>
<feature type="region of interest" description="Disordered" evidence="14">
    <location>
        <begin position="823"/>
        <end position="916"/>
    </location>
</feature>
<accession>A0A167X4V3</accession>
<evidence type="ECO:0000256" key="1">
    <source>
        <dbReference type="ARBA" id="ARBA00001936"/>
    </source>
</evidence>
<evidence type="ECO:0000256" key="7">
    <source>
        <dbReference type="ARBA" id="ARBA00023180"/>
    </source>
</evidence>
<keyword evidence="3" id="KW-0963">Cytoplasm</keyword>
<evidence type="ECO:0000256" key="9">
    <source>
        <dbReference type="ARBA" id="ARBA00038162"/>
    </source>
</evidence>
<evidence type="ECO:0000256" key="4">
    <source>
        <dbReference type="ARBA" id="ARBA00022679"/>
    </source>
</evidence>
<evidence type="ECO:0000256" key="3">
    <source>
        <dbReference type="ARBA" id="ARBA00022490"/>
    </source>
</evidence>
<dbReference type="FunFam" id="3.90.550.10:FF:000092">
    <property type="entry name" value="Glycogenin 2"/>
    <property type="match status" value="1"/>
</dbReference>
<evidence type="ECO:0000256" key="11">
    <source>
        <dbReference type="ARBA" id="ARBA00050886"/>
    </source>
</evidence>
<dbReference type="OrthoDB" id="2014201at2759"/>
<feature type="compositionally biased region" description="Low complexity" evidence="14">
    <location>
        <begin position="857"/>
        <end position="870"/>
    </location>
</feature>
<protein>
    <recommendedName>
        <fullName evidence="10">glycogenin glucosyltransferase</fullName>
        <ecNumber evidence="10">2.4.1.186</ecNumber>
    </recommendedName>
</protein>
<comment type="caution">
    <text evidence="15">The sequence shown here is derived from an EMBL/GenBank/DDBJ whole genome shotgun (WGS) entry which is preliminary data.</text>
</comment>
<comment type="function">
    <text evidence="13">Self-glucosylating initiator of glycogen synthesis. It catalyzes the formation of a short alpha (1,4)-glucosyl chain covalently attached via a glucose 1-O-tyrosyl linkage to internal tyrosine residues and these chains act as primers for the elongation reaction catalyzed by glycogen synthase.</text>
</comment>
<dbReference type="STRING" id="1081102.A0A167X4V3"/>
<feature type="compositionally biased region" description="Basic and acidic residues" evidence="14">
    <location>
        <begin position="890"/>
        <end position="901"/>
    </location>
</feature>
<feature type="compositionally biased region" description="Basic and acidic residues" evidence="14">
    <location>
        <begin position="847"/>
        <end position="856"/>
    </location>
</feature>
<dbReference type="InterPro" id="IPR029044">
    <property type="entry name" value="Nucleotide-diphossugar_trans"/>
</dbReference>
<feature type="compositionally biased region" description="Polar residues" evidence="14">
    <location>
        <begin position="255"/>
        <end position="266"/>
    </location>
</feature>
<dbReference type="AlphaFoldDB" id="A0A167X4V3"/>
<feature type="compositionally biased region" description="Gly residues" evidence="14">
    <location>
        <begin position="700"/>
        <end position="722"/>
    </location>
</feature>
<keyword evidence="5" id="KW-0479">Metal-binding</keyword>
<evidence type="ECO:0000313" key="16">
    <source>
        <dbReference type="Proteomes" id="UP000076874"/>
    </source>
</evidence>
<sequence length="916" mass="99073">MALQSGEDVYATLLLSDTYLPGALVLAHSLRDAGTTKKLAVLVTLDTVAAAVVTELKNVYDYVIPVPRIKNEASPANLHLMNRPDLHSAFTKINLWKQAHFRKIVYLDADVVAYRAPDELFNLPHAFAAAPDIGWPDLFNTGVMVLTPDVGEYHALAAMAQRGVSFDGADQGLLNMHFKNYHRLPFRYNVTPSAHYQYLPAYRHFQSNIAMVHFIGPDKPWFQGRRASTGGGPYDEMVGQWWSVYDKHYRPTTPSLLSPSAGSQRTPAPPAPPPPEIVQYFVKGEYQPTVTYKLTADKPFVELERSSYGQHSETLPLPSSQAPSFAFHAHQPPQVHDDEAHGTHQHGWQEEHHEHEPAQPQNGNPDGSGHVQRRDFGYPAHAPHPAAVPPPQQTTPHTPAADDPSAVSVPDEKPHAETGEDQVSGHDAGSTHPPAPEPAQEAHHPPTEPSWDAQWQPPPANARPEAMNFPQTHYEMSHDTTPFVPPQRYPSPPRDMWYSVPKEAPAPPSQRPAPIFPWEVRQPTPTRVFAEPPPPPSPVHEPTASEIESGQSGLQPRQSFSEAGAEPSMFAGSPSADLDTEPTTPTVSSAVPALPVSDPWASFTRTNAWDDVPQIERYVDAFQKQHFRTRSRGFVSGGGQPRSGGIGGISDIGGGAGIGDDGGPIAPVWRRGSRITDFPSEVERPSLPVTPAPIRRPRHWGGGGPSFGADDGGAGSGSGGDGGGDEHLLPAAEGVPQQVDWDPVAQLQKLAEEQPQLLLQKLGLDNVEGSEQEEGEVREQEKRTGGIRAGRRGSGEARTIPLRPLPYGSEDIRSPTYVAQAPVVSPKPVKPGGLETSSVRNIFNNDRGGDGGEHGSGRSAETAAAAAATPPTFPDTVIPAMSYQGPGLVFEKDEGFPEHELTAALPSEEEKDVLDT</sequence>
<dbReference type="CDD" id="cd02537">
    <property type="entry name" value="GT8_Glycogenin"/>
    <property type="match status" value="1"/>
</dbReference>
<evidence type="ECO:0000256" key="12">
    <source>
        <dbReference type="ARBA" id="ARBA00052293"/>
    </source>
</evidence>
<dbReference type="GO" id="GO:0008466">
    <property type="term" value="F:glycogenin glucosyltransferase activity"/>
    <property type="evidence" value="ECO:0007669"/>
    <property type="project" value="UniProtKB-EC"/>
</dbReference>
<evidence type="ECO:0000256" key="2">
    <source>
        <dbReference type="ARBA" id="ARBA00004496"/>
    </source>
</evidence>
<feature type="region of interest" description="Disordered" evidence="14">
    <location>
        <begin position="676"/>
        <end position="736"/>
    </location>
</feature>
<comment type="catalytic activity">
    <reaction evidence="12">
        <text>L-tyrosyl-[glycogenin] + UDP-alpha-D-glucose = alpha-D-glucosyl-L-tyrosyl-[glycogenin] + UDP + H(+)</text>
        <dbReference type="Rhea" id="RHEA:23360"/>
        <dbReference type="Rhea" id="RHEA-COMP:14604"/>
        <dbReference type="Rhea" id="RHEA-COMP:14605"/>
        <dbReference type="ChEBI" id="CHEBI:15378"/>
        <dbReference type="ChEBI" id="CHEBI:46858"/>
        <dbReference type="ChEBI" id="CHEBI:58223"/>
        <dbReference type="ChEBI" id="CHEBI:58885"/>
        <dbReference type="ChEBI" id="CHEBI:140573"/>
        <dbReference type="EC" id="2.4.1.186"/>
    </reaction>
</comment>
<comment type="cofactor">
    <cofactor evidence="1">
        <name>Mn(2+)</name>
        <dbReference type="ChEBI" id="CHEBI:29035"/>
    </cofactor>
</comment>
<evidence type="ECO:0000256" key="6">
    <source>
        <dbReference type="ARBA" id="ARBA00023056"/>
    </source>
</evidence>
<evidence type="ECO:0000313" key="15">
    <source>
        <dbReference type="EMBL" id="OAA64533.1"/>
    </source>
</evidence>
<reference evidence="15 16" key="1">
    <citation type="journal article" date="2016" name="Genome Biol. Evol.">
        <title>Divergent and convergent evolution of fungal pathogenicity.</title>
        <authorList>
            <person name="Shang Y."/>
            <person name="Xiao G."/>
            <person name="Zheng P."/>
            <person name="Cen K."/>
            <person name="Zhan S."/>
            <person name="Wang C."/>
        </authorList>
    </citation>
    <scope>NUCLEOTIDE SEQUENCE [LARGE SCALE GENOMIC DNA]</scope>
    <source>
        <strain evidence="15 16">RCEF 264</strain>
    </source>
</reference>
<evidence type="ECO:0000256" key="13">
    <source>
        <dbReference type="ARBA" id="ARBA00057883"/>
    </source>
</evidence>
<keyword evidence="4 15" id="KW-0808">Transferase</keyword>
<dbReference type="GO" id="GO:0046872">
    <property type="term" value="F:metal ion binding"/>
    <property type="evidence" value="ECO:0007669"/>
    <property type="project" value="UniProtKB-KW"/>
</dbReference>
<feature type="compositionally biased region" description="Pro residues" evidence="14">
    <location>
        <begin position="267"/>
        <end position="276"/>
    </location>
</feature>
<proteinExistence type="inferred from homology"/>
<dbReference type="PANTHER" id="PTHR11183">
    <property type="entry name" value="GLYCOGENIN SUBFAMILY MEMBER"/>
    <property type="match status" value="1"/>
</dbReference>
<dbReference type="Gene3D" id="3.90.550.10">
    <property type="entry name" value="Spore Coat Polysaccharide Biosynthesis Protein SpsA, Chain A"/>
    <property type="match status" value="1"/>
</dbReference>
<dbReference type="InterPro" id="IPR050587">
    <property type="entry name" value="GNT1/Glycosyltrans_8"/>
</dbReference>
<dbReference type="Pfam" id="PF01501">
    <property type="entry name" value="Glyco_transf_8"/>
    <property type="match status" value="1"/>
</dbReference>
<feature type="region of interest" description="Disordered" evidence="14">
    <location>
        <begin position="255"/>
        <end position="276"/>
    </location>
</feature>
<gene>
    <name evidence="15" type="ORF">SPI_03180</name>
</gene>
<dbReference type="GO" id="GO:0005978">
    <property type="term" value="P:glycogen biosynthetic process"/>
    <property type="evidence" value="ECO:0007669"/>
    <property type="project" value="UniProtKB-KW"/>
</dbReference>
<feature type="compositionally biased region" description="Polar residues" evidence="14">
    <location>
        <begin position="835"/>
        <end position="844"/>
    </location>
</feature>
<feature type="compositionally biased region" description="Basic and acidic residues" evidence="14">
    <location>
        <begin position="335"/>
        <end position="357"/>
    </location>
</feature>
<feature type="region of interest" description="Disordered" evidence="14">
    <location>
        <begin position="332"/>
        <end position="598"/>
    </location>
</feature>
<comment type="similarity">
    <text evidence="9">Belongs to the glycosyltransferase 8 family. Glycogenin subfamily.</text>
</comment>
<dbReference type="SUPFAM" id="SSF53448">
    <property type="entry name" value="Nucleotide-diphospho-sugar transferases"/>
    <property type="match status" value="1"/>
</dbReference>
<dbReference type="InterPro" id="IPR002495">
    <property type="entry name" value="Glyco_trans_8"/>
</dbReference>
<dbReference type="EC" id="2.4.1.186" evidence="10"/>
<evidence type="ECO:0000256" key="8">
    <source>
        <dbReference type="ARBA" id="ARBA00023211"/>
    </source>
</evidence>
<evidence type="ECO:0000256" key="10">
    <source>
        <dbReference type="ARBA" id="ARBA00038934"/>
    </source>
</evidence>
<evidence type="ECO:0000256" key="14">
    <source>
        <dbReference type="SAM" id="MobiDB-lite"/>
    </source>
</evidence>
<dbReference type="GO" id="GO:0005737">
    <property type="term" value="C:cytoplasm"/>
    <property type="evidence" value="ECO:0007669"/>
    <property type="project" value="UniProtKB-SubCell"/>
</dbReference>
<dbReference type="EMBL" id="AZHD01000004">
    <property type="protein sequence ID" value="OAA64533.1"/>
    <property type="molecule type" value="Genomic_DNA"/>
</dbReference>
<keyword evidence="16" id="KW-1185">Reference proteome</keyword>
<keyword evidence="8" id="KW-0464">Manganese</keyword>
<keyword evidence="6" id="KW-0320">Glycogen biosynthesis</keyword>